<evidence type="ECO:0000256" key="3">
    <source>
        <dbReference type="ARBA" id="ARBA00023163"/>
    </source>
</evidence>
<keyword evidence="6" id="KW-1185">Reference proteome</keyword>
<dbReference type="GO" id="GO:0043565">
    <property type="term" value="F:sequence-specific DNA binding"/>
    <property type="evidence" value="ECO:0007669"/>
    <property type="project" value="InterPro"/>
</dbReference>
<keyword evidence="2" id="KW-0238">DNA-binding</keyword>
<organism evidence="5 6">
    <name type="scientific">Paenibacillus hemerocallicola</name>
    <dbReference type="NCBI Taxonomy" id="1172614"/>
    <lineage>
        <taxon>Bacteria</taxon>
        <taxon>Bacillati</taxon>
        <taxon>Bacillota</taxon>
        <taxon>Bacilli</taxon>
        <taxon>Bacillales</taxon>
        <taxon>Paenibacillaceae</taxon>
        <taxon>Paenibacillus</taxon>
    </lineage>
</organism>
<feature type="domain" description="HTH araC/xylS-type" evidence="4">
    <location>
        <begin position="159"/>
        <end position="257"/>
    </location>
</feature>
<evidence type="ECO:0000256" key="1">
    <source>
        <dbReference type="ARBA" id="ARBA00023015"/>
    </source>
</evidence>
<dbReference type="InterPro" id="IPR020449">
    <property type="entry name" value="Tscrpt_reg_AraC-type_HTH"/>
</dbReference>
<evidence type="ECO:0000256" key="2">
    <source>
        <dbReference type="ARBA" id="ARBA00023125"/>
    </source>
</evidence>
<evidence type="ECO:0000259" key="4">
    <source>
        <dbReference type="PROSITE" id="PS01124"/>
    </source>
</evidence>
<dbReference type="InterPro" id="IPR009057">
    <property type="entry name" value="Homeodomain-like_sf"/>
</dbReference>
<comment type="caution">
    <text evidence="5">The sequence shown here is derived from an EMBL/GenBank/DDBJ whole genome shotgun (WGS) entry which is preliminary data.</text>
</comment>
<dbReference type="PROSITE" id="PS01124">
    <property type="entry name" value="HTH_ARAC_FAMILY_2"/>
    <property type="match status" value="1"/>
</dbReference>
<dbReference type="InterPro" id="IPR018060">
    <property type="entry name" value="HTH_AraC"/>
</dbReference>
<evidence type="ECO:0000313" key="6">
    <source>
        <dbReference type="Proteomes" id="UP000307943"/>
    </source>
</evidence>
<dbReference type="Gene3D" id="1.10.10.60">
    <property type="entry name" value="Homeodomain-like"/>
    <property type="match status" value="1"/>
</dbReference>
<dbReference type="PANTHER" id="PTHR43280">
    <property type="entry name" value="ARAC-FAMILY TRANSCRIPTIONAL REGULATOR"/>
    <property type="match status" value="1"/>
</dbReference>
<sequence>MLQVIEVRQDKGTRWFKEADPADAVRSLALVTYGSCVYWIGGKKVVAEKGDMLLISDRTAFYGKSIPTVLHEKYVISFRVAGPGTPPMLPILDTHPYLVWKTGLYELIADRLKTAFVQWNESLPYRETMAQAMLLETLVHANRELDRGSPSHDKYRLVEAMRAYIQLHHRESVSKEQVGEAIGRSPNYAATLFRTVTAQTIGDCVHAARMKTAQYLLRHSLLTVAEISEYVGYTDPSYFYRIFKRHTGRVPSELLAERDESLN</sequence>
<dbReference type="InterPro" id="IPR037923">
    <property type="entry name" value="HTH-like"/>
</dbReference>
<name>A0A5C4SZT3_9BACL</name>
<dbReference type="Proteomes" id="UP000307943">
    <property type="component" value="Unassembled WGS sequence"/>
</dbReference>
<dbReference type="SUPFAM" id="SSF46689">
    <property type="entry name" value="Homeodomain-like"/>
    <property type="match status" value="1"/>
</dbReference>
<dbReference type="AlphaFoldDB" id="A0A5C4SZT3"/>
<accession>A0A5C4SZT3</accession>
<dbReference type="PANTHER" id="PTHR43280:SF2">
    <property type="entry name" value="HTH-TYPE TRANSCRIPTIONAL REGULATOR EXSA"/>
    <property type="match status" value="1"/>
</dbReference>
<dbReference type="RefSeq" id="WP_139606207.1">
    <property type="nucleotide sequence ID" value="NZ_VDCQ01000062.1"/>
</dbReference>
<dbReference type="EMBL" id="VDCQ01000062">
    <property type="protein sequence ID" value="TNJ62281.1"/>
    <property type="molecule type" value="Genomic_DNA"/>
</dbReference>
<gene>
    <name evidence="5" type="ORF">FE784_31320</name>
</gene>
<dbReference type="SUPFAM" id="SSF51215">
    <property type="entry name" value="Regulatory protein AraC"/>
    <property type="match status" value="1"/>
</dbReference>
<keyword evidence="1" id="KW-0805">Transcription regulation</keyword>
<protein>
    <submittedName>
        <fullName evidence="5">Helix-turn-helix transcriptional regulator</fullName>
    </submittedName>
</protein>
<reference evidence="5 6" key="1">
    <citation type="submission" date="2019-05" db="EMBL/GenBank/DDBJ databases">
        <title>We sequenced the genome of Paenibacillus hemerocallicola KCTC 33185 for further insight into its adaptation and study the phylogeny of Paenibacillus.</title>
        <authorList>
            <person name="Narsing Rao M.P."/>
        </authorList>
    </citation>
    <scope>NUCLEOTIDE SEQUENCE [LARGE SCALE GENOMIC DNA]</scope>
    <source>
        <strain evidence="5 6">KCTC 33185</strain>
    </source>
</reference>
<dbReference type="Pfam" id="PF12833">
    <property type="entry name" value="HTH_18"/>
    <property type="match status" value="1"/>
</dbReference>
<evidence type="ECO:0000313" key="5">
    <source>
        <dbReference type="EMBL" id="TNJ62281.1"/>
    </source>
</evidence>
<dbReference type="SMART" id="SM00342">
    <property type="entry name" value="HTH_ARAC"/>
    <property type="match status" value="1"/>
</dbReference>
<dbReference type="PRINTS" id="PR00032">
    <property type="entry name" value="HTHARAC"/>
</dbReference>
<dbReference type="GO" id="GO:0003700">
    <property type="term" value="F:DNA-binding transcription factor activity"/>
    <property type="evidence" value="ECO:0007669"/>
    <property type="project" value="InterPro"/>
</dbReference>
<dbReference type="OrthoDB" id="2644630at2"/>
<proteinExistence type="predicted"/>
<keyword evidence="3" id="KW-0804">Transcription</keyword>